<sequence length="315" mass="32341">MVGFRSSRLAPAALMVMALLWGSTLVVMKGAYAHLSPTDLLANRFLVGALALGLLVPRAWRANARTIGKGLLLGLLFGAGQVLQAVGLSSTPASVNGFIGGLYVVVTPLLGAIFFGKRVPRQIWIAVALATVGLGSLALDPADLGAGIGVGELLTFAASVCFAAQIVALGRFATARNVASLALYQTIGAALVCAICAAPGGIRIASSGSEWFAVLYLGVVCSAAIAVLQSWAQARVEATRASVIMCTEPLWGAVFAIGLAGDPVTLRIILGGVSILAAMVMVVRPPRRRRGLTQDEAGPRQIEQAGIGDLVGDSK</sequence>
<feature type="transmembrane region" description="Helical" evidence="7">
    <location>
        <begin position="41"/>
        <end position="60"/>
    </location>
</feature>
<dbReference type="SUPFAM" id="SSF103481">
    <property type="entry name" value="Multidrug resistance efflux transporter EmrE"/>
    <property type="match status" value="2"/>
</dbReference>
<name>K7SIG5_ACIA4</name>
<dbReference type="AlphaFoldDB" id="K7SIG5"/>
<dbReference type="Proteomes" id="UP000000214">
    <property type="component" value="Chromosome"/>
</dbReference>
<dbReference type="Pfam" id="PF00892">
    <property type="entry name" value="EamA"/>
    <property type="match status" value="2"/>
</dbReference>
<dbReference type="GO" id="GO:0005886">
    <property type="term" value="C:plasma membrane"/>
    <property type="evidence" value="ECO:0007669"/>
    <property type="project" value="UniProtKB-SubCell"/>
</dbReference>
<feature type="domain" description="EamA" evidence="8">
    <location>
        <begin position="151"/>
        <end position="283"/>
    </location>
</feature>
<organism evidence="9 10">
    <name type="scientific">Acidipropionibacterium acidipropionici (strain ATCC 4875 / DSM 20272 / JCM 6432 / NBRC 12425 / NCIMB 8070 / 4)</name>
    <name type="common">Propionibacterium acidipropionici</name>
    <dbReference type="NCBI Taxonomy" id="1171373"/>
    <lineage>
        <taxon>Bacteria</taxon>
        <taxon>Bacillati</taxon>
        <taxon>Actinomycetota</taxon>
        <taxon>Actinomycetes</taxon>
        <taxon>Propionibacteriales</taxon>
        <taxon>Propionibacteriaceae</taxon>
        <taxon>Acidipropionibacterium</taxon>
    </lineage>
</organism>
<evidence type="ECO:0000313" key="10">
    <source>
        <dbReference type="Proteomes" id="UP000000214"/>
    </source>
</evidence>
<dbReference type="HOGENOM" id="CLU_033863_21_1_11"/>
<feature type="transmembrane region" description="Helical" evidence="7">
    <location>
        <begin position="12"/>
        <end position="35"/>
    </location>
</feature>
<dbReference type="PANTHER" id="PTHR42920">
    <property type="entry name" value="OS03G0707200 PROTEIN-RELATED"/>
    <property type="match status" value="1"/>
</dbReference>
<evidence type="ECO:0000256" key="3">
    <source>
        <dbReference type="ARBA" id="ARBA00022475"/>
    </source>
</evidence>
<accession>K7SIG5</accession>
<evidence type="ECO:0000259" key="8">
    <source>
        <dbReference type="Pfam" id="PF00892"/>
    </source>
</evidence>
<feature type="transmembrane region" description="Helical" evidence="7">
    <location>
        <begin position="97"/>
        <end position="116"/>
    </location>
</feature>
<evidence type="ECO:0000256" key="1">
    <source>
        <dbReference type="ARBA" id="ARBA00004651"/>
    </source>
</evidence>
<feature type="transmembrane region" description="Helical" evidence="7">
    <location>
        <begin position="123"/>
        <end position="139"/>
    </location>
</feature>
<feature type="transmembrane region" description="Helical" evidence="7">
    <location>
        <begin position="266"/>
        <end position="283"/>
    </location>
</feature>
<dbReference type="KEGG" id="pbo:PACID_12480"/>
<dbReference type="EMBL" id="CP003493">
    <property type="protein sequence ID" value="AFV89070.1"/>
    <property type="molecule type" value="Genomic_DNA"/>
</dbReference>
<evidence type="ECO:0000313" key="9">
    <source>
        <dbReference type="EMBL" id="AFV89070.1"/>
    </source>
</evidence>
<comment type="subcellular location">
    <subcellularLocation>
        <location evidence="1">Cell membrane</location>
        <topology evidence="1">Multi-pass membrane protein</topology>
    </subcellularLocation>
</comment>
<evidence type="ECO:0000256" key="2">
    <source>
        <dbReference type="ARBA" id="ARBA00007362"/>
    </source>
</evidence>
<comment type="similarity">
    <text evidence="2">Belongs to the EamA transporter family.</text>
</comment>
<gene>
    <name evidence="9" type="ordered locus">PACID_12480</name>
</gene>
<keyword evidence="6 7" id="KW-0472">Membrane</keyword>
<feature type="transmembrane region" description="Helical" evidence="7">
    <location>
        <begin position="181"/>
        <end position="205"/>
    </location>
</feature>
<evidence type="ECO:0000256" key="4">
    <source>
        <dbReference type="ARBA" id="ARBA00022692"/>
    </source>
</evidence>
<proteinExistence type="inferred from homology"/>
<feature type="transmembrane region" description="Helical" evidence="7">
    <location>
        <begin position="72"/>
        <end position="91"/>
    </location>
</feature>
<feature type="transmembrane region" description="Helical" evidence="7">
    <location>
        <begin position="211"/>
        <end position="229"/>
    </location>
</feature>
<dbReference type="eggNOG" id="COG0697">
    <property type="taxonomic scope" value="Bacteria"/>
</dbReference>
<dbReference type="PATRIC" id="fig|1171373.8.peg.1245"/>
<keyword evidence="3" id="KW-1003">Cell membrane</keyword>
<feature type="transmembrane region" description="Helical" evidence="7">
    <location>
        <begin position="241"/>
        <end position="260"/>
    </location>
</feature>
<protein>
    <submittedName>
        <fullName evidence="9">Membrane spanning protein</fullName>
    </submittedName>
</protein>
<keyword evidence="4 7" id="KW-0812">Transmembrane</keyword>
<feature type="transmembrane region" description="Helical" evidence="7">
    <location>
        <begin position="145"/>
        <end position="169"/>
    </location>
</feature>
<dbReference type="PANTHER" id="PTHR42920:SF5">
    <property type="entry name" value="EAMA DOMAIN-CONTAINING PROTEIN"/>
    <property type="match status" value="1"/>
</dbReference>
<reference evidence="9 10" key="1">
    <citation type="journal article" date="2012" name="BMC Genomics">
        <title>The genome sequence of Propionibacterium acidipropionici provides insights into its biotechnological and industrial potential.</title>
        <authorList>
            <person name="Parizzi L.P."/>
            <person name="Grassi M.C."/>
            <person name="Llerena L.A."/>
            <person name="Carazzolle M.F."/>
            <person name="Queiroz V.L."/>
            <person name="Lunardi I."/>
            <person name="Zeidler A.F."/>
            <person name="Teixeira P.J."/>
            <person name="Mieczkowski P."/>
            <person name="Rincones J."/>
            <person name="Pereira G.A."/>
        </authorList>
    </citation>
    <scope>NUCLEOTIDE SEQUENCE [LARGE SCALE GENOMIC DNA]</scope>
    <source>
        <strain evidence="10">ATCC 4875 / DSM 20272 / JCM 6432 / NBRC 12425 / NCIMB 8070</strain>
    </source>
</reference>
<dbReference type="InterPro" id="IPR037185">
    <property type="entry name" value="EmrE-like"/>
</dbReference>
<keyword evidence="5 7" id="KW-1133">Transmembrane helix</keyword>
<dbReference type="InterPro" id="IPR051258">
    <property type="entry name" value="Diverse_Substrate_Transporter"/>
</dbReference>
<evidence type="ECO:0000256" key="5">
    <source>
        <dbReference type="ARBA" id="ARBA00022989"/>
    </source>
</evidence>
<feature type="domain" description="EamA" evidence="8">
    <location>
        <begin position="13"/>
        <end position="134"/>
    </location>
</feature>
<dbReference type="InterPro" id="IPR000620">
    <property type="entry name" value="EamA_dom"/>
</dbReference>
<evidence type="ECO:0000256" key="6">
    <source>
        <dbReference type="ARBA" id="ARBA00023136"/>
    </source>
</evidence>
<evidence type="ECO:0000256" key="7">
    <source>
        <dbReference type="SAM" id="Phobius"/>
    </source>
</evidence>